<dbReference type="PANTHER" id="PTHR15653">
    <property type="entry name" value="STRIATIN"/>
    <property type="match status" value="1"/>
</dbReference>
<feature type="region of interest" description="Disordered" evidence="4">
    <location>
        <begin position="211"/>
        <end position="279"/>
    </location>
</feature>
<dbReference type="Gene3D" id="2.130.10.10">
    <property type="entry name" value="YVTN repeat-like/Quinoprotein amine dehydrogenase"/>
    <property type="match status" value="2"/>
</dbReference>
<keyword evidence="2" id="KW-0677">Repeat</keyword>
<feature type="repeat" description="WD" evidence="3">
    <location>
        <begin position="303"/>
        <end position="344"/>
    </location>
</feature>
<feature type="repeat" description="WD" evidence="3">
    <location>
        <begin position="359"/>
        <end position="400"/>
    </location>
</feature>
<dbReference type="InterPro" id="IPR051488">
    <property type="entry name" value="WD_repeat_striatin"/>
</dbReference>
<keyword evidence="6" id="KW-1185">Reference proteome</keyword>
<dbReference type="InterPro" id="IPR036322">
    <property type="entry name" value="WD40_repeat_dom_sf"/>
</dbReference>
<dbReference type="InterPro" id="IPR019775">
    <property type="entry name" value="WD40_repeat_CS"/>
</dbReference>
<dbReference type="InterPro" id="IPR015943">
    <property type="entry name" value="WD40/YVTN_repeat-like_dom_sf"/>
</dbReference>
<protein>
    <submittedName>
        <fullName evidence="5">Striatin-4</fullName>
    </submittedName>
</protein>
<dbReference type="AlphaFoldDB" id="A0A9W8AVT1"/>
<dbReference type="PROSITE" id="PS50082">
    <property type="entry name" value="WD_REPEATS_2"/>
    <property type="match status" value="2"/>
</dbReference>
<evidence type="ECO:0000256" key="4">
    <source>
        <dbReference type="SAM" id="MobiDB-lite"/>
    </source>
</evidence>
<evidence type="ECO:0000313" key="6">
    <source>
        <dbReference type="Proteomes" id="UP001151582"/>
    </source>
</evidence>
<evidence type="ECO:0000256" key="1">
    <source>
        <dbReference type="ARBA" id="ARBA00022574"/>
    </source>
</evidence>
<dbReference type="OrthoDB" id="727118at2759"/>
<evidence type="ECO:0000313" key="5">
    <source>
        <dbReference type="EMBL" id="KAJ1971097.1"/>
    </source>
</evidence>
<feature type="non-terminal residue" evidence="5">
    <location>
        <position position="1"/>
    </location>
</feature>
<dbReference type="EMBL" id="JANBQB010001508">
    <property type="protein sequence ID" value="KAJ1971097.1"/>
    <property type="molecule type" value="Genomic_DNA"/>
</dbReference>
<accession>A0A9W8AVT1</accession>
<keyword evidence="1 3" id="KW-0853">WD repeat</keyword>
<reference evidence="5" key="1">
    <citation type="submission" date="2022-07" db="EMBL/GenBank/DDBJ databases">
        <title>Phylogenomic reconstructions and comparative analyses of Kickxellomycotina fungi.</title>
        <authorList>
            <person name="Reynolds N.K."/>
            <person name="Stajich J.E."/>
            <person name="Barry K."/>
            <person name="Grigoriev I.V."/>
            <person name="Crous P."/>
            <person name="Smith M.E."/>
        </authorList>
    </citation>
    <scope>NUCLEOTIDE SEQUENCE</scope>
    <source>
        <strain evidence="5">RSA 567</strain>
    </source>
</reference>
<dbReference type="PANTHER" id="PTHR15653:SF0">
    <property type="entry name" value="CONNECTOR OF KINASE TO AP-1, ISOFORM E"/>
    <property type="match status" value="1"/>
</dbReference>
<dbReference type="PROSITE" id="PS50294">
    <property type="entry name" value="WD_REPEATS_REGION"/>
    <property type="match status" value="1"/>
</dbReference>
<sequence length="540" mass="57870">QAKLTPAEFPAAKELVRAHLRRIHRIAWEAYSLVPLDSPYPPLAPPERLDGPLDPPRPATPPTDLPSTVGPAQAPHPAPSPANLKVTEAAASVTRRSTSPPLPVKPPSLYQAATLPTRRPPSQPEAEAPVAYESLTLTKPRSKRRGTVLPFRPASHSPDPLDPPSAASTSPPESSLPGVLGREQDAGSSVLTMKRFMAKFLPPLQARASGGFTGTLATSPPEADDQVEQELSTSMQRREAPAPMAAPATNGTPPLDLSTDDSAKGVDHAQSSLSVETNGNEAKAEMVQVGDHQYHLWSLHGALYGHLDPVRAIDVDPASHLVLTGSDDGVIKLWDLDRSRAKPKHRRKSPARHQPLLTLRGSIHQTTSVVYASSEQRCYAGGLDGSIRVWDIPDAAQVATASDLSFHTAKVDGHHDVVWEMALMPESVTETRRPQLLASISADQTCCVWNTTNLAAPAELRLTYNLAADTGQAALVTPTAVTFPQTNPNQLIVGYRDASVRTYDVARGDCLHQVTLEQDTLDGAAAVNKVTTFAHEPLLV</sequence>
<dbReference type="Proteomes" id="UP001151582">
    <property type="component" value="Unassembled WGS sequence"/>
</dbReference>
<feature type="compositionally biased region" description="Polar residues" evidence="4">
    <location>
        <begin position="269"/>
        <end position="279"/>
    </location>
</feature>
<dbReference type="SMART" id="SM00320">
    <property type="entry name" value="WD40"/>
    <property type="match status" value="4"/>
</dbReference>
<evidence type="ECO:0000256" key="2">
    <source>
        <dbReference type="ARBA" id="ARBA00022737"/>
    </source>
</evidence>
<dbReference type="InterPro" id="IPR001680">
    <property type="entry name" value="WD40_rpt"/>
</dbReference>
<evidence type="ECO:0000256" key="3">
    <source>
        <dbReference type="PROSITE-ProRule" id="PRU00221"/>
    </source>
</evidence>
<feature type="compositionally biased region" description="Low complexity" evidence="4">
    <location>
        <begin position="153"/>
        <end position="177"/>
    </location>
</feature>
<feature type="region of interest" description="Disordered" evidence="4">
    <location>
        <begin position="35"/>
        <end position="185"/>
    </location>
</feature>
<comment type="caution">
    <text evidence="5">The sequence shown here is derived from an EMBL/GenBank/DDBJ whole genome shotgun (WGS) entry which is preliminary data.</text>
</comment>
<dbReference type="PROSITE" id="PS00678">
    <property type="entry name" value="WD_REPEATS_1"/>
    <property type="match status" value="2"/>
</dbReference>
<proteinExistence type="predicted"/>
<organism evidence="5 6">
    <name type="scientific">Dimargaris verticillata</name>
    <dbReference type="NCBI Taxonomy" id="2761393"/>
    <lineage>
        <taxon>Eukaryota</taxon>
        <taxon>Fungi</taxon>
        <taxon>Fungi incertae sedis</taxon>
        <taxon>Zoopagomycota</taxon>
        <taxon>Kickxellomycotina</taxon>
        <taxon>Dimargaritomycetes</taxon>
        <taxon>Dimargaritales</taxon>
        <taxon>Dimargaritaceae</taxon>
        <taxon>Dimargaris</taxon>
    </lineage>
</organism>
<dbReference type="Pfam" id="PF00400">
    <property type="entry name" value="WD40"/>
    <property type="match status" value="2"/>
</dbReference>
<feature type="compositionally biased region" description="Low complexity" evidence="4">
    <location>
        <begin position="241"/>
        <end position="254"/>
    </location>
</feature>
<feature type="compositionally biased region" description="Pro residues" evidence="4">
    <location>
        <begin position="53"/>
        <end position="64"/>
    </location>
</feature>
<feature type="non-terminal residue" evidence="5">
    <location>
        <position position="540"/>
    </location>
</feature>
<dbReference type="SUPFAM" id="SSF50978">
    <property type="entry name" value="WD40 repeat-like"/>
    <property type="match status" value="1"/>
</dbReference>
<gene>
    <name evidence="5" type="primary">STRN4</name>
    <name evidence="5" type="ORF">H4R34_005851</name>
</gene>
<name>A0A9W8AVT1_9FUNG</name>